<dbReference type="Proteomes" id="UP000037043">
    <property type="component" value="Unassembled WGS sequence"/>
</dbReference>
<dbReference type="STRING" id="36844.SAMN04488501_11318"/>
<accession>A0A0L6Z8T5</accession>
<sequence length="140" mass="16663">MEEGIKLDFAALVLMELDENNKFVGELGSYEVGEGAEYINKFYYSDKENKVIVYFDTNKDVEEWEYTAIYDLFDLEAFEEKGYEIEEKDDEFNPTWIIKLEYIEEHRDMTEKLNELCEIIKAEIEKAMDEAVEKKADYLE</sequence>
<proteinExistence type="predicted"/>
<gene>
    <name evidence="2" type="ORF">CLHOM_21700</name>
</gene>
<evidence type="ECO:0000256" key="1">
    <source>
        <dbReference type="SAM" id="Coils"/>
    </source>
</evidence>
<reference evidence="3" key="1">
    <citation type="submission" date="2015-08" db="EMBL/GenBank/DDBJ databases">
        <title>Genome sequence of the strict anaerobe Clostridium homopropionicum LuHBu1 (DSM 5847T).</title>
        <authorList>
            <person name="Poehlein A."/>
            <person name="Beck M."/>
            <person name="Schiel-Bengelsdorf B."/>
            <person name="Bengelsdorf F.R."/>
            <person name="Daniel R."/>
            <person name="Duerre P."/>
        </authorList>
    </citation>
    <scope>NUCLEOTIDE SEQUENCE [LARGE SCALE GENOMIC DNA]</scope>
    <source>
        <strain evidence="3">DSM 5847</strain>
    </source>
</reference>
<comment type="caution">
    <text evidence="2">The sequence shown here is derived from an EMBL/GenBank/DDBJ whole genome shotgun (WGS) entry which is preliminary data.</text>
</comment>
<dbReference type="PATRIC" id="fig|1121318.3.peg.2178"/>
<keyword evidence="3" id="KW-1185">Reference proteome</keyword>
<evidence type="ECO:0000313" key="3">
    <source>
        <dbReference type="Proteomes" id="UP000037043"/>
    </source>
</evidence>
<name>A0A0L6Z8T5_9CLOT</name>
<dbReference type="AlphaFoldDB" id="A0A0L6Z8T5"/>
<protein>
    <submittedName>
        <fullName evidence="2">Uncharacterized protein</fullName>
    </submittedName>
</protein>
<dbReference type="InterPro" id="IPR046650">
    <property type="entry name" value="DUF6762"/>
</dbReference>
<feature type="coiled-coil region" evidence="1">
    <location>
        <begin position="103"/>
        <end position="137"/>
    </location>
</feature>
<evidence type="ECO:0000313" key="2">
    <source>
        <dbReference type="EMBL" id="KOA19379.1"/>
    </source>
</evidence>
<dbReference type="Pfam" id="PF20548">
    <property type="entry name" value="DUF6762"/>
    <property type="match status" value="1"/>
</dbReference>
<organism evidence="2 3">
    <name type="scientific">Clostridium homopropionicum DSM 5847</name>
    <dbReference type="NCBI Taxonomy" id="1121318"/>
    <lineage>
        <taxon>Bacteria</taxon>
        <taxon>Bacillati</taxon>
        <taxon>Bacillota</taxon>
        <taxon>Clostridia</taxon>
        <taxon>Eubacteriales</taxon>
        <taxon>Clostridiaceae</taxon>
        <taxon>Clostridium</taxon>
    </lineage>
</organism>
<keyword evidence="1" id="KW-0175">Coiled coil</keyword>
<dbReference type="EMBL" id="LHUR01000024">
    <property type="protein sequence ID" value="KOA19379.1"/>
    <property type="molecule type" value="Genomic_DNA"/>
</dbReference>